<feature type="transmembrane region" description="Helical" evidence="7">
    <location>
        <begin position="553"/>
        <end position="575"/>
    </location>
</feature>
<dbReference type="OrthoDB" id="627262at2759"/>
<evidence type="ECO:0000256" key="7">
    <source>
        <dbReference type="SAM" id="Phobius"/>
    </source>
</evidence>
<evidence type="ECO:0000256" key="3">
    <source>
        <dbReference type="ARBA" id="ARBA00022448"/>
    </source>
</evidence>
<dbReference type="Pfam" id="PF03169">
    <property type="entry name" value="OPT"/>
    <property type="match status" value="1"/>
</dbReference>
<protein>
    <submittedName>
        <fullName evidence="8">Uncharacterized protein</fullName>
    </submittedName>
</protein>
<comment type="subcellular location">
    <subcellularLocation>
        <location evidence="1">Membrane</location>
        <topology evidence="1">Multi-pass membrane protein</topology>
    </subcellularLocation>
</comment>
<organism evidence="8">
    <name type="scientific">Triticum aestivum</name>
    <name type="common">Wheat</name>
    <dbReference type="NCBI Taxonomy" id="4565"/>
    <lineage>
        <taxon>Eukaryota</taxon>
        <taxon>Viridiplantae</taxon>
        <taxon>Streptophyta</taxon>
        <taxon>Embryophyta</taxon>
        <taxon>Tracheophyta</taxon>
        <taxon>Spermatophyta</taxon>
        <taxon>Magnoliopsida</taxon>
        <taxon>Liliopsida</taxon>
        <taxon>Poales</taxon>
        <taxon>Poaceae</taxon>
        <taxon>BOP clade</taxon>
        <taxon>Pooideae</taxon>
        <taxon>Triticodae</taxon>
        <taxon>Triticeae</taxon>
        <taxon>Triticinae</taxon>
        <taxon>Triticum</taxon>
    </lineage>
</organism>
<evidence type="ECO:0000256" key="6">
    <source>
        <dbReference type="ARBA" id="ARBA00023136"/>
    </source>
</evidence>
<feature type="transmembrane region" description="Helical" evidence="7">
    <location>
        <begin position="64"/>
        <end position="88"/>
    </location>
</feature>
<sequence length="625" mass="68730">MVAALLIGFIYTVIVLKLVLTTGLLPTMNVSAALLSFLLLRGWTRLLDRFGIVSRPFTRQENTIVQTCGVACYTIAFGGGFGSTLLGLNKKTYELAGDSPGNVPGSWKEPRIGWMTGLLLACCFGGLLTLIPLRQGLVVDYKLVYPSETATAILINGFHTDQGDKNSRKQIRGFLKYFGGSFLWSFFQWFYTGGDGCGFVQFPTFGLKAWKQTFYFDFSMTYVGAGMICPHIVNISTLLGAIISWGILWPLISKNKGDWYPAKVPESSMRSLYGYKAFICIALIMGDGMYHFIKIVGITTMSMYRQFSRKQVDNKAKNVDDTVSLEEFQCQEIFKRGHIPSWMAYAGYVLFSVLAVVTIPVMFKQVKWYYVVIAYVFAPMLGFANSYGTGLTDINMGYNYGKIALFVFAGWAGKEDGVIAGLVAGTLVKRLVLISADLMQDFKTGYLTQTSPKSMMISQVIGTTMGCIVSPLTFMLFYKAFDIGNPDGTWKAPYALIYRNMAILGVEGFSVLPKYCLAISGGFFAFAAVLSVARDVMPHKYAKYVPLPMAMAVPFLVGGSFAIDMCIGSLIVFAWTKINKKEAGFMVPAVASALICGDGIWTFPASLLALAKIKPPICMKFLPAA</sequence>
<dbReference type="Gramene" id="TraesJAG6D03G03723410.1">
    <property type="protein sequence ID" value="TraesJAG6D03G03723410.1"/>
    <property type="gene ID" value="TraesJAG6D03G03723410"/>
</dbReference>
<dbReference type="Gramene" id="TraesCLE_scaffold_019701_01G000100.1">
    <property type="protein sequence ID" value="TraesCLE_scaffold_019701_01G000100.1"/>
    <property type="gene ID" value="TraesCLE_scaffold_019701_01G000100"/>
</dbReference>
<accession>A0A3B6QFP3</accession>
<dbReference type="GO" id="GO:0035673">
    <property type="term" value="F:oligopeptide transmembrane transporter activity"/>
    <property type="evidence" value="ECO:0007669"/>
    <property type="project" value="InterPro"/>
</dbReference>
<comment type="similarity">
    <text evidence="2">Belongs to the YSL (TC 2.A.67.2) family.</text>
</comment>
<feature type="transmembrane region" description="Helical" evidence="7">
    <location>
        <begin position="25"/>
        <end position="43"/>
    </location>
</feature>
<dbReference type="Proteomes" id="UP000019116">
    <property type="component" value="Chromosome 6D"/>
</dbReference>
<feature type="transmembrane region" description="Helical" evidence="7">
    <location>
        <begin position="235"/>
        <end position="252"/>
    </location>
</feature>
<dbReference type="InterPro" id="IPR045035">
    <property type="entry name" value="YSL-like"/>
</dbReference>
<dbReference type="GO" id="GO:0051980">
    <property type="term" value="F:iron-nicotianamine transmembrane transporter activity"/>
    <property type="evidence" value="ECO:0000318"/>
    <property type="project" value="GO_Central"/>
</dbReference>
<feature type="transmembrane region" description="Helical" evidence="7">
    <location>
        <begin position="342"/>
        <end position="362"/>
    </location>
</feature>
<dbReference type="GO" id="GO:0048316">
    <property type="term" value="P:seed development"/>
    <property type="evidence" value="ECO:0000318"/>
    <property type="project" value="GO_Central"/>
</dbReference>
<feature type="transmembrane region" description="Helical" evidence="7">
    <location>
        <begin position="368"/>
        <end position="385"/>
    </location>
</feature>
<evidence type="ECO:0000256" key="1">
    <source>
        <dbReference type="ARBA" id="ARBA00004141"/>
    </source>
</evidence>
<dbReference type="NCBIfam" id="TIGR00728">
    <property type="entry name" value="OPT_sfam"/>
    <property type="match status" value="1"/>
</dbReference>
<evidence type="ECO:0000313" key="9">
    <source>
        <dbReference type="Proteomes" id="UP000019116"/>
    </source>
</evidence>
<dbReference type="EnsemblPlants" id="TraesCS6D02G223200.1">
    <property type="protein sequence ID" value="TraesCS6D02G223200.1"/>
    <property type="gene ID" value="TraesCS6D02G223200"/>
</dbReference>
<dbReference type="Gramene" id="TraesCS6D02G223200.1">
    <property type="protein sequence ID" value="TraesCS6D02G223200.1"/>
    <property type="gene ID" value="TraesCS6D02G223200"/>
</dbReference>
<dbReference type="Gramene" id="TraesLDM6D03G03744430.1">
    <property type="protein sequence ID" value="TraesLDM6D03G03744430.1"/>
    <property type="gene ID" value="TraesLDM6D03G03744430"/>
</dbReference>
<keyword evidence="5 7" id="KW-1133">Transmembrane helix</keyword>
<reference evidence="8" key="2">
    <citation type="submission" date="2018-10" db="UniProtKB">
        <authorList>
            <consortium name="EnsemblPlants"/>
        </authorList>
    </citation>
    <scope>IDENTIFICATION</scope>
</reference>
<dbReference type="STRING" id="4565.A0A3B6QFP3"/>
<dbReference type="InterPro" id="IPR004813">
    <property type="entry name" value="OPT"/>
</dbReference>
<dbReference type="Gramene" id="TraesWEE_scaffold_024385_01G000100.1">
    <property type="protein sequence ID" value="TraesWEE_scaffold_024385_01G000100.1"/>
    <property type="gene ID" value="TraesWEE_scaffold_024385_01G000100"/>
</dbReference>
<feature type="transmembrane region" description="Helical" evidence="7">
    <location>
        <begin position="174"/>
        <end position="192"/>
    </location>
</feature>
<dbReference type="Gramene" id="TraesCS6D03G0546700.1">
    <property type="protein sequence ID" value="TraesCS6D03G0546700.1.CDS"/>
    <property type="gene ID" value="TraesCS6D03G0546700"/>
</dbReference>
<evidence type="ECO:0000313" key="8">
    <source>
        <dbReference type="EnsemblPlants" id="TraesCS6D02G223200.1"/>
    </source>
</evidence>
<feature type="transmembrane region" description="Helical" evidence="7">
    <location>
        <begin position="272"/>
        <end position="293"/>
    </location>
</feature>
<evidence type="ECO:0000256" key="2">
    <source>
        <dbReference type="ARBA" id="ARBA00010276"/>
    </source>
</evidence>
<name>A0A3B6QFP3_WHEAT</name>
<feature type="transmembrane region" description="Helical" evidence="7">
    <location>
        <begin position="112"/>
        <end position="133"/>
    </location>
</feature>
<feature type="transmembrane region" description="Helical" evidence="7">
    <location>
        <begin position="512"/>
        <end position="533"/>
    </location>
</feature>
<evidence type="ECO:0000256" key="4">
    <source>
        <dbReference type="ARBA" id="ARBA00022692"/>
    </source>
</evidence>
<feature type="transmembrane region" description="Helical" evidence="7">
    <location>
        <begin position="587"/>
        <end position="611"/>
    </location>
</feature>
<dbReference type="AlphaFoldDB" id="A0A3B6QFP3"/>
<dbReference type="PANTHER" id="PTHR31645">
    <property type="entry name" value="OLIGOPEPTIDE TRANSPORTER YGL114W-RELATED"/>
    <property type="match status" value="1"/>
</dbReference>
<dbReference type="SMR" id="A0A3B6QFP3"/>
<feature type="transmembrane region" description="Helical" evidence="7">
    <location>
        <begin position="460"/>
        <end position="481"/>
    </location>
</feature>
<keyword evidence="6 7" id="KW-0472">Membrane</keyword>
<feature type="transmembrane region" description="Helical" evidence="7">
    <location>
        <begin position="419"/>
        <end position="439"/>
    </location>
</feature>
<keyword evidence="9" id="KW-1185">Reference proteome</keyword>
<reference evidence="8" key="1">
    <citation type="submission" date="2018-08" db="EMBL/GenBank/DDBJ databases">
        <authorList>
            <person name="Rossello M."/>
        </authorList>
    </citation>
    <scope>NUCLEOTIDE SEQUENCE [LARGE SCALE GENOMIC DNA]</scope>
    <source>
        <strain evidence="8">cv. Chinese Spring</strain>
    </source>
</reference>
<dbReference type="GO" id="GO:0005886">
    <property type="term" value="C:plasma membrane"/>
    <property type="evidence" value="ECO:0000318"/>
    <property type="project" value="GO_Central"/>
</dbReference>
<evidence type="ECO:0000256" key="5">
    <source>
        <dbReference type="ARBA" id="ARBA00022989"/>
    </source>
</evidence>
<dbReference type="GO" id="GO:0010039">
    <property type="term" value="P:response to iron ion"/>
    <property type="evidence" value="ECO:0000318"/>
    <property type="project" value="GO_Central"/>
</dbReference>
<proteinExistence type="inferred from homology"/>
<keyword evidence="3" id="KW-0813">Transport</keyword>
<keyword evidence="4 7" id="KW-0812">Transmembrane</keyword>
<dbReference type="Gramene" id="TraesRN6D0100580400.1">
    <property type="protein sequence ID" value="TraesRN6D0100580400.1"/>
    <property type="gene ID" value="TraesRN6D0100580400"/>
</dbReference>
<dbReference type="PANTHER" id="PTHR31645:SF17">
    <property type="entry name" value="IRON-PHYTOSIDEROPHORE TRANSPORTER YSL15"/>
    <property type="match status" value="1"/>
</dbReference>
<dbReference type="Gramene" id="TraesCAD_scaffold_035497_01G000100.1">
    <property type="protein sequence ID" value="TraesCAD_scaffold_035497_01G000100.1"/>
    <property type="gene ID" value="TraesCAD_scaffold_035497_01G000100"/>
</dbReference>
<dbReference type="Gramene" id="TraesROB_scaffold_042692_01G000100.1">
    <property type="protein sequence ID" value="TraesROB_scaffold_042692_01G000100.1"/>
    <property type="gene ID" value="TraesROB_scaffold_042692_01G000100"/>
</dbReference>